<sequence>MPIANSTPQAIPVNQSGGQGLLRIVSGSELTRQEDEASFARQREKEEADALVEDQLASHIRARMTDMRNFRNAEGISERLLNALRTYKGMYSTSKLTEIQQFGGSEVFARVTPTKCRAATALLRDVYLSQERAWDVDPTPVPEVPDSIEQDIQQLVNIEVSTMMQAGQQIDQP</sequence>
<accession>A0A0F9ALU1</accession>
<feature type="non-terminal residue" evidence="1">
    <location>
        <position position="173"/>
    </location>
</feature>
<proteinExistence type="predicted"/>
<gene>
    <name evidence="1" type="ORF">LCGC14_2896530</name>
</gene>
<protein>
    <submittedName>
        <fullName evidence="1">Uncharacterized protein</fullName>
    </submittedName>
</protein>
<comment type="caution">
    <text evidence="1">The sequence shown here is derived from an EMBL/GenBank/DDBJ whole genome shotgun (WGS) entry which is preliminary data.</text>
</comment>
<dbReference type="AlphaFoldDB" id="A0A0F9ALU1"/>
<dbReference type="EMBL" id="LAZR01056906">
    <property type="protein sequence ID" value="KKK73171.1"/>
    <property type="molecule type" value="Genomic_DNA"/>
</dbReference>
<reference evidence="1" key="1">
    <citation type="journal article" date="2015" name="Nature">
        <title>Complex archaea that bridge the gap between prokaryotes and eukaryotes.</title>
        <authorList>
            <person name="Spang A."/>
            <person name="Saw J.H."/>
            <person name="Jorgensen S.L."/>
            <person name="Zaremba-Niedzwiedzka K."/>
            <person name="Martijn J."/>
            <person name="Lind A.E."/>
            <person name="van Eijk R."/>
            <person name="Schleper C."/>
            <person name="Guy L."/>
            <person name="Ettema T.J."/>
        </authorList>
    </citation>
    <scope>NUCLEOTIDE SEQUENCE</scope>
</reference>
<organism evidence="1">
    <name type="scientific">marine sediment metagenome</name>
    <dbReference type="NCBI Taxonomy" id="412755"/>
    <lineage>
        <taxon>unclassified sequences</taxon>
        <taxon>metagenomes</taxon>
        <taxon>ecological metagenomes</taxon>
    </lineage>
</organism>
<evidence type="ECO:0000313" key="1">
    <source>
        <dbReference type="EMBL" id="KKK73171.1"/>
    </source>
</evidence>
<name>A0A0F9ALU1_9ZZZZ</name>